<dbReference type="Gene3D" id="3.30.70.270">
    <property type="match status" value="1"/>
</dbReference>
<evidence type="ECO:0000259" key="1">
    <source>
        <dbReference type="PROSITE" id="PS50883"/>
    </source>
</evidence>
<reference evidence="3 4" key="1">
    <citation type="submission" date="2017-04" db="EMBL/GenBank/DDBJ databases">
        <authorList>
            <person name="Afonso C.L."/>
            <person name="Miller P.J."/>
            <person name="Scott M.A."/>
            <person name="Spackman E."/>
            <person name="Goraichik I."/>
            <person name="Dimitrov K.M."/>
            <person name="Suarez D.L."/>
            <person name="Swayne D.E."/>
        </authorList>
    </citation>
    <scope>NUCLEOTIDE SEQUENCE [LARGE SCALE GENOMIC DNA]</scope>
    <source>
        <strain evidence="3 4">ToBE</strain>
    </source>
</reference>
<dbReference type="InterPro" id="IPR000160">
    <property type="entry name" value="GGDEF_dom"/>
</dbReference>
<evidence type="ECO:0000313" key="3">
    <source>
        <dbReference type="EMBL" id="SMB97851.1"/>
    </source>
</evidence>
<feature type="domain" description="GGDEF" evidence="2">
    <location>
        <begin position="160"/>
        <end position="292"/>
    </location>
</feature>
<dbReference type="InterPro" id="IPR035919">
    <property type="entry name" value="EAL_sf"/>
</dbReference>
<name>A0A1W1VXN6_9FIRM</name>
<protein>
    <submittedName>
        <fullName evidence="3">Diguanylate cyclase (GGDEF) domain-containing protein</fullName>
    </submittedName>
</protein>
<dbReference type="NCBIfam" id="TIGR00254">
    <property type="entry name" value="GGDEF"/>
    <property type="match status" value="1"/>
</dbReference>
<dbReference type="PROSITE" id="PS50883">
    <property type="entry name" value="EAL"/>
    <property type="match status" value="1"/>
</dbReference>
<dbReference type="InterPro" id="IPR001633">
    <property type="entry name" value="EAL_dom"/>
</dbReference>
<dbReference type="STRING" id="698762.SAMN00808754_1992"/>
<dbReference type="InterPro" id="IPR043128">
    <property type="entry name" value="Rev_trsase/Diguanyl_cyclase"/>
</dbReference>
<dbReference type="SMART" id="SM00267">
    <property type="entry name" value="GGDEF"/>
    <property type="match status" value="1"/>
</dbReference>
<dbReference type="PANTHER" id="PTHR33121:SF70">
    <property type="entry name" value="SIGNALING PROTEIN YKOW"/>
    <property type="match status" value="1"/>
</dbReference>
<dbReference type="Pfam" id="PF00990">
    <property type="entry name" value="GGDEF"/>
    <property type="match status" value="1"/>
</dbReference>
<dbReference type="SUPFAM" id="SSF141868">
    <property type="entry name" value="EAL domain-like"/>
    <property type="match status" value="1"/>
</dbReference>
<dbReference type="PANTHER" id="PTHR33121">
    <property type="entry name" value="CYCLIC DI-GMP PHOSPHODIESTERASE PDEF"/>
    <property type="match status" value="1"/>
</dbReference>
<dbReference type="CDD" id="cd01948">
    <property type="entry name" value="EAL"/>
    <property type="match status" value="1"/>
</dbReference>
<dbReference type="GO" id="GO:0071111">
    <property type="term" value="F:cyclic-guanylate-specific phosphodiesterase activity"/>
    <property type="evidence" value="ECO:0007669"/>
    <property type="project" value="InterPro"/>
</dbReference>
<dbReference type="InterPro" id="IPR029787">
    <property type="entry name" value="Nucleotide_cyclase"/>
</dbReference>
<dbReference type="Proteomes" id="UP000192569">
    <property type="component" value="Chromosome I"/>
</dbReference>
<feature type="domain" description="EAL" evidence="1">
    <location>
        <begin position="302"/>
        <end position="544"/>
    </location>
</feature>
<dbReference type="Pfam" id="PF00563">
    <property type="entry name" value="EAL"/>
    <property type="match status" value="1"/>
</dbReference>
<dbReference type="Gene3D" id="3.20.20.450">
    <property type="entry name" value="EAL domain"/>
    <property type="match status" value="1"/>
</dbReference>
<proteinExistence type="predicted"/>
<dbReference type="AlphaFoldDB" id="A0A1W1VXN6"/>
<sequence length="544" mass="60994">MLSKNFLAELLGIIQGKYEGTPLNPELSSNLRVLLEKIHQSVRDISCFLDACQQAVDIGRLLYTQEIPNEQVLRELIALADTFINDYIRTHRSLGNGQDIKDLLVGAMLELGCVSLGYHDEALKMLKIFSETDPLTGLLSREHFQRELDTALEYAKHHKENLILIWADVDDLKVINDLYGYAVGDAVLRVVAEVLKEVFAPVGSILARTGSNSFGVIVLGRDTPEILSMAESFRQIVEQQRPIEEEFGVTVSIGISCYPLHGTAANDLLAAAEMATLKAKRLGKNRTVILDVNAGTTDLTLLHEKSLILREAIQKPEGVIPYFQPIVDIETGNIIGYEVLARIQYQGRIFPAAAFAELAEDINIIHSLTERCLEKALWKVTQTDTEYLIFVNFALQEVEREDLVPKLLSLLKSHKIRPDRLVAELTERQAIRDVSRVHIFATHLQNAGMRLALDDFGSGFSSFLYLRQFDCYFVKIEGSLIRDITRSARCKLIVEHIAALLRSLAIEPIAEWVETGEACNILKRFGVNLCQGYYFGKPSPEIIC</sequence>
<evidence type="ECO:0000259" key="2">
    <source>
        <dbReference type="PROSITE" id="PS50887"/>
    </source>
</evidence>
<accession>A0A1W1VXN6</accession>
<dbReference type="CDD" id="cd01949">
    <property type="entry name" value="GGDEF"/>
    <property type="match status" value="1"/>
</dbReference>
<gene>
    <name evidence="3" type="ORF">SAMN00808754_1992</name>
</gene>
<evidence type="ECO:0000313" key="4">
    <source>
        <dbReference type="Proteomes" id="UP000192569"/>
    </source>
</evidence>
<dbReference type="SUPFAM" id="SSF55073">
    <property type="entry name" value="Nucleotide cyclase"/>
    <property type="match status" value="1"/>
</dbReference>
<organism evidence="3 4">
    <name type="scientific">Thermanaeromonas toyohensis ToBE</name>
    <dbReference type="NCBI Taxonomy" id="698762"/>
    <lineage>
        <taxon>Bacteria</taxon>
        <taxon>Bacillati</taxon>
        <taxon>Bacillota</taxon>
        <taxon>Clostridia</taxon>
        <taxon>Neomoorellales</taxon>
        <taxon>Neomoorellaceae</taxon>
        <taxon>Thermanaeromonas</taxon>
    </lineage>
</organism>
<dbReference type="InterPro" id="IPR050706">
    <property type="entry name" value="Cyclic-di-GMP_PDE-like"/>
</dbReference>
<keyword evidence="4" id="KW-1185">Reference proteome</keyword>
<dbReference type="PROSITE" id="PS50887">
    <property type="entry name" value="GGDEF"/>
    <property type="match status" value="1"/>
</dbReference>
<dbReference type="EMBL" id="LT838272">
    <property type="protein sequence ID" value="SMB97851.1"/>
    <property type="molecule type" value="Genomic_DNA"/>
</dbReference>
<dbReference type="SMART" id="SM00052">
    <property type="entry name" value="EAL"/>
    <property type="match status" value="1"/>
</dbReference>